<evidence type="ECO:0000256" key="6">
    <source>
        <dbReference type="ARBA" id="ARBA00022833"/>
    </source>
</evidence>
<dbReference type="SMART" id="SM00872">
    <property type="entry name" value="Alpha-mann_mid"/>
    <property type="match status" value="1"/>
</dbReference>
<evidence type="ECO:0000313" key="13">
    <source>
        <dbReference type="EnsemblMetazoa" id="RPRC007185-PA"/>
    </source>
</evidence>
<comment type="cofactor">
    <cofactor evidence="1">
        <name>Zn(2+)</name>
        <dbReference type="ChEBI" id="CHEBI:29105"/>
    </cofactor>
</comment>
<dbReference type="InParanoid" id="T1HT15"/>
<evidence type="ECO:0000256" key="3">
    <source>
        <dbReference type="ARBA" id="ARBA00011748"/>
    </source>
</evidence>
<organism evidence="13 14">
    <name type="scientific">Rhodnius prolixus</name>
    <name type="common">Triatomid bug</name>
    <dbReference type="NCBI Taxonomy" id="13249"/>
    <lineage>
        <taxon>Eukaryota</taxon>
        <taxon>Metazoa</taxon>
        <taxon>Ecdysozoa</taxon>
        <taxon>Arthropoda</taxon>
        <taxon>Hexapoda</taxon>
        <taxon>Insecta</taxon>
        <taxon>Pterygota</taxon>
        <taxon>Neoptera</taxon>
        <taxon>Paraneoptera</taxon>
        <taxon>Hemiptera</taxon>
        <taxon>Heteroptera</taxon>
        <taxon>Panheteroptera</taxon>
        <taxon>Cimicomorpha</taxon>
        <taxon>Reduviidae</taxon>
        <taxon>Triatominae</taxon>
        <taxon>Rhodnius</taxon>
    </lineage>
</organism>
<dbReference type="Pfam" id="PF09261">
    <property type="entry name" value="Alpha-mann_mid"/>
    <property type="match status" value="1"/>
</dbReference>
<dbReference type="FunFam" id="1.20.1270.50:FF:000001">
    <property type="entry name" value="Alpha-mannosidase"/>
    <property type="match status" value="1"/>
</dbReference>
<evidence type="ECO:0000256" key="9">
    <source>
        <dbReference type="ARBA" id="ARBA00066412"/>
    </source>
</evidence>
<dbReference type="HOGENOM" id="CLU_393465_0_0_1"/>
<dbReference type="AlphaFoldDB" id="T1HT15"/>
<dbReference type="OMA" id="YIENEIW"/>
<keyword evidence="5" id="KW-0378">Hydrolase</keyword>
<dbReference type="InterPro" id="IPR027291">
    <property type="entry name" value="Glyco_hydro_38_N_sf"/>
</dbReference>
<comment type="subunit">
    <text evidence="3">Homodimer; disulfide-linked.</text>
</comment>
<comment type="catalytic activity">
    <reaction evidence="11">
        <text>N(4)-{beta-D-GlcNAc-(1-&gt;2)-alpha-D-Man-(1-&gt;3)-[alpha-D-Man-(1-&gt;3)-[alpha-D-Man-(1-&gt;6)]-alpha-D-Man-(1-&gt;6)]-beta-D-Man-(1-&gt;4)-beta-D-GlcNAc-(1-&gt;4)-beta-D-GlcNAc}-L-asparaginyl-[protein] + 2 H2O = 2 alpha-D-mannopyranose + an N(4)-{beta-D-GlcNAc-(1-&gt;2)-alpha-D-Man-(1-&gt;3)-[alpha-D-Man-(1-&gt;6)]-beta-D-Man-(1-&gt;4)-beta-D-GlcNAc-(1-&gt;4)-beta-D-GlcNAc}-L-asparaginyl-[protein]</text>
        <dbReference type="Rhea" id="RHEA:56052"/>
        <dbReference type="Rhea" id="RHEA-COMP:14368"/>
        <dbReference type="Rhea" id="RHEA-COMP:14369"/>
        <dbReference type="ChEBI" id="CHEBI:15377"/>
        <dbReference type="ChEBI" id="CHEBI:28729"/>
        <dbReference type="ChEBI" id="CHEBI:60615"/>
        <dbReference type="ChEBI" id="CHEBI:60625"/>
        <dbReference type="EC" id="3.2.1.114"/>
    </reaction>
</comment>
<dbReference type="InterPro" id="IPR011682">
    <property type="entry name" value="Glyco_hydro_38_C"/>
</dbReference>
<dbReference type="EC" id="3.2.1.114" evidence="9"/>
<dbReference type="Proteomes" id="UP000015103">
    <property type="component" value="Unassembled WGS sequence"/>
</dbReference>
<evidence type="ECO:0000256" key="7">
    <source>
        <dbReference type="ARBA" id="ARBA00023295"/>
    </source>
</evidence>
<dbReference type="InterPro" id="IPR028995">
    <property type="entry name" value="Glyco_hydro_57/38_cen_sf"/>
</dbReference>
<dbReference type="GO" id="GO:0000139">
    <property type="term" value="C:Golgi membrane"/>
    <property type="evidence" value="ECO:0007669"/>
    <property type="project" value="TreeGrafter"/>
</dbReference>
<dbReference type="SUPFAM" id="SSF74650">
    <property type="entry name" value="Galactose mutarotase-like"/>
    <property type="match status" value="1"/>
</dbReference>
<dbReference type="PANTHER" id="PTHR11607">
    <property type="entry name" value="ALPHA-MANNOSIDASE"/>
    <property type="match status" value="1"/>
</dbReference>
<dbReference type="GO" id="GO:0046872">
    <property type="term" value="F:metal ion binding"/>
    <property type="evidence" value="ECO:0007669"/>
    <property type="project" value="UniProtKB-KW"/>
</dbReference>
<evidence type="ECO:0000256" key="10">
    <source>
        <dbReference type="ARBA" id="ARBA00083602"/>
    </source>
</evidence>
<dbReference type="VEuPathDB" id="VectorBase:RPRC007185"/>
<dbReference type="GO" id="GO:0006013">
    <property type="term" value="P:mannose metabolic process"/>
    <property type="evidence" value="ECO:0007669"/>
    <property type="project" value="InterPro"/>
</dbReference>
<dbReference type="eggNOG" id="KOG1958">
    <property type="taxonomic scope" value="Eukaryota"/>
</dbReference>
<dbReference type="Gene3D" id="2.70.98.30">
    <property type="entry name" value="Golgi alpha-mannosidase II, domain 4"/>
    <property type="match status" value="1"/>
</dbReference>
<evidence type="ECO:0000256" key="5">
    <source>
        <dbReference type="ARBA" id="ARBA00022801"/>
    </source>
</evidence>
<reference evidence="13" key="1">
    <citation type="submission" date="2015-05" db="UniProtKB">
        <authorList>
            <consortium name="EnsemblMetazoa"/>
        </authorList>
    </citation>
    <scope>IDENTIFICATION</scope>
</reference>
<dbReference type="GO" id="GO:0030246">
    <property type="term" value="F:carbohydrate binding"/>
    <property type="evidence" value="ECO:0007669"/>
    <property type="project" value="InterPro"/>
</dbReference>
<keyword evidence="4" id="KW-0479">Metal-binding</keyword>
<dbReference type="InterPro" id="IPR050843">
    <property type="entry name" value="Glycosyl_Hydrlase_38"/>
</dbReference>
<dbReference type="SUPFAM" id="SSF88688">
    <property type="entry name" value="Families 57/38 glycoside transferase middle domain"/>
    <property type="match status" value="1"/>
</dbReference>
<evidence type="ECO:0000256" key="2">
    <source>
        <dbReference type="ARBA" id="ARBA00009792"/>
    </source>
</evidence>
<dbReference type="InterPro" id="IPR011013">
    <property type="entry name" value="Gal_mutarotase_sf_dom"/>
</dbReference>
<feature type="domain" description="Glycoside hydrolase family 38 central" evidence="12">
    <location>
        <begin position="148"/>
        <end position="234"/>
    </location>
</feature>
<sequence>MTGLGRREKLPTGNTFAGVPCLLKLVTRPTAFQSLWRMIWNRCGDQILTFASVLLGLYGRGGVMSEYNTNLVTLGGDFRFENASEVYRQYRNYKAIMNYVAANNNSYSGANLKFSTLADYFDEIPRKRRLILKGDFFPYCDLSKFKMDCWTGYYTTRPFYKKLSRMVDNSLRATEIFFTLTINRMDDELNKIPKFVKLYRKLIRARRNSALFQHHDGITGTSKQCVMEYYKKSLLASLDDLKFIQKTCISMYFNVSLSDIDEEILVPAKLIIFNSLAKVVNADVSVNISSPYVSVSHCGSEVDHQIVNQQGFSGKYNLILYPTLPPLSVTIFDLYPTSTPRQCLNTIPITERTFKLINQQQKLYFIDGLLNFIEMNGQLYRTILKLKGYEPVAGDSGAYLFRPYCSHIWSTDRTYGIVTALGGQLYDEVSTKFLYATLTTRLYKYGELASLVELSIESLYLTKNIELTMELITDMNDDAKWYTDVNDFHFRQRMYAENLCIAANYYPMSSIVYIENEIWRLALVADHSHGTCYCDGHLEIMLNRRISTDDGKGIGEGITDNSTVVSKFYLLIENSSCPTTRLFSVSKILNNPLITHLLKNNQTLPSLYFLDSLLDENIHLLNFRTLSKNLNYPSKEALLILQNYHANETLQPFQSETPFIGLRENKIVSATITGIKTIKDIDSFDEIKILPSTLTTLKISF</sequence>
<dbReference type="GO" id="GO:0006491">
    <property type="term" value="P:N-glycan processing"/>
    <property type="evidence" value="ECO:0007669"/>
    <property type="project" value="TreeGrafter"/>
</dbReference>
<dbReference type="EMBL" id="ACPB03015712">
    <property type="status" value="NOT_ANNOTATED_CDS"/>
    <property type="molecule type" value="Genomic_DNA"/>
</dbReference>
<dbReference type="InterPro" id="IPR015341">
    <property type="entry name" value="Glyco_hydro_38_cen"/>
</dbReference>
<evidence type="ECO:0000256" key="4">
    <source>
        <dbReference type="ARBA" id="ARBA00022723"/>
    </source>
</evidence>
<dbReference type="InterPro" id="IPR037094">
    <property type="entry name" value="Glyco_hydro_38_cen_sf"/>
</dbReference>
<comment type="function">
    <text evidence="8">Catalyzes the first committed step in the biosynthesis of complex N-glycans. It controls conversion of high mannose to complex N-glycans; the final hydrolytic step in the N-glycan maturation pathway.</text>
</comment>
<dbReference type="Gene3D" id="3.20.110.10">
    <property type="entry name" value="Glycoside hydrolase 38, N terminal domain"/>
    <property type="match status" value="1"/>
</dbReference>
<proteinExistence type="inferred from homology"/>
<dbReference type="SUPFAM" id="SSF88713">
    <property type="entry name" value="Glycoside hydrolase/deacetylase"/>
    <property type="match status" value="1"/>
</dbReference>
<keyword evidence="14" id="KW-1185">Reference proteome</keyword>
<keyword evidence="6" id="KW-0862">Zinc</keyword>
<evidence type="ECO:0000256" key="1">
    <source>
        <dbReference type="ARBA" id="ARBA00001947"/>
    </source>
</evidence>
<dbReference type="PANTHER" id="PTHR11607:SF70">
    <property type="entry name" value="ALPHA-MANNOSIDASE"/>
    <property type="match status" value="1"/>
</dbReference>
<evidence type="ECO:0000259" key="12">
    <source>
        <dbReference type="SMART" id="SM00872"/>
    </source>
</evidence>
<comment type="similarity">
    <text evidence="2">Belongs to the glycosyl hydrolase 38 family.</text>
</comment>
<dbReference type="GO" id="GO:0004572">
    <property type="term" value="F:mannosyl-oligosaccharide 1,3-1,6-alpha-mannosidase activity"/>
    <property type="evidence" value="ECO:0007669"/>
    <property type="project" value="UniProtKB-EC"/>
</dbReference>
<dbReference type="EnsemblMetazoa" id="RPRC007185-RA">
    <property type="protein sequence ID" value="RPRC007185-PA"/>
    <property type="gene ID" value="RPRC007185"/>
</dbReference>
<dbReference type="Gene3D" id="1.20.1270.50">
    <property type="entry name" value="Glycoside hydrolase family 38, central domain"/>
    <property type="match status" value="1"/>
</dbReference>
<dbReference type="InterPro" id="IPR011330">
    <property type="entry name" value="Glyco_hydro/deAcase_b/a-brl"/>
</dbReference>
<name>T1HT15_RHOPR</name>
<evidence type="ECO:0000256" key="11">
    <source>
        <dbReference type="ARBA" id="ARBA00093232"/>
    </source>
</evidence>
<dbReference type="STRING" id="13249.T1HT15"/>
<accession>T1HT15</accession>
<keyword evidence="7" id="KW-0326">Glycosidase</keyword>
<dbReference type="Pfam" id="PF07748">
    <property type="entry name" value="Glyco_hydro_38C"/>
    <property type="match status" value="1"/>
</dbReference>
<evidence type="ECO:0000256" key="8">
    <source>
        <dbReference type="ARBA" id="ARBA00059516"/>
    </source>
</evidence>
<evidence type="ECO:0000313" key="14">
    <source>
        <dbReference type="Proteomes" id="UP000015103"/>
    </source>
</evidence>
<protein>
    <recommendedName>
        <fullName evidence="9">mannosyl-oligosaccharide 1,3-1,6-alpha-mannosidase</fullName>
        <ecNumber evidence="9">3.2.1.114</ecNumber>
    </recommendedName>
    <alternativeName>
        <fullName evidence="10">Mannosyl-oligosaccharide 1,3-1,6-alpha-mannosidase</fullName>
    </alternativeName>
</protein>